<dbReference type="EMBL" id="UOFF01000336">
    <property type="protein sequence ID" value="VAW57123.1"/>
    <property type="molecule type" value="Genomic_DNA"/>
</dbReference>
<dbReference type="InterPro" id="IPR019554">
    <property type="entry name" value="Soluble_ligand-bd"/>
</dbReference>
<dbReference type="Gene3D" id="3.10.560.10">
    <property type="entry name" value="Outer membrane lipoprotein wza domain like"/>
    <property type="match status" value="1"/>
</dbReference>
<name>A0A3B0WXV4_9ZZZZ</name>
<dbReference type="Pfam" id="PF10531">
    <property type="entry name" value="SLBB"/>
    <property type="match status" value="1"/>
</dbReference>
<feature type="domain" description="Soluble ligand binding" evidence="1">
    <location>
        <begin position="22"/>
        <end position="55"/>
    </location>
</feature>
<organism evidence="2">
    <name type="scientific">hydrothermal vent metagenome</name>
    <dbReference type="NCBI Taxonomy" id="652676"/>
    <lineage>
        <taxon>unclassified sequences</taxon>
        <taxon>metagenomes</taxon>
        <taxon>ecological metagenomes</taxon>
    </lineage>
</organism>
<evidence type="ECO:0000313" key="2">
    <source>
        <dbReference type="EMBL" id="VAW57123.1"/>
    </source>
</evidence>
<sequence length="73" mass="7911">MAPGTILFIPRQEEDIKTGGNMVYVMGEVAKPGAYEGNKDATFMDILTNAGGPTRFLGGCLRMKVVARESQFL</sequence>
<gene>
    <name evidence="2" type="ORF">MNBD_GAMMA07-685</name>
</gene>
<accession>A0A3B0WXV4</accession>
<dbReference type="AlphaFoldDB" id="A0A3B0WXV4"/>
<evidence type="ECO:0000259" key="1">
    <source>
        <dbReference type="Pfam" id="PF10531"/>
    </source>
</evidence>
<proteinExistence type="predicted"/>
<reference evidence="2" key="1">
    <citation type="submission" date="2018-06" db="EMBL/GenBank/DDBJ databases">
        <authorList>
            <person name="Zhirakovskaya E."/>
        </authorList>
    </citation>
    <scope>NUCLEOTIDE SEQUENCE</scope>
</reference>
<protein>
    <submittedName>
        <fullName evidence="2">Periplasmic protein SypC involved in polysaccharide export</fullName>
    </submittedName>
</protein>